<evidence type="ECO:0000313" key="4">
    <source>
        <dbReference type="Proteomes" id="UP001596065"/>
    </source>
</evidence>
<feature type="chain" id="PRO_5046714079" description="Secreted protein" evidence="2">
    <location>
        <begin position="30"/>
        <end position="221"/>
    </location>
</feature>
<evidence type="ECO:0000313" key="3">
    <source>
        <dbReference type="EMBL" id="MFC5656662.1"/>
    </source>
</evidence>
<evidence type="ECO:0000256" key="1">
    <source>
        <dbReference type="SAM" id="MobiDB-lite"/>
    </source>
</evidence>
<dbReference type="EMBL" id="JBHSOE010000019">
    <property type="protein sequence ID" value="MFC5656662.1"/>
    <property type="molecule type" value="Genomic_DNA"/>
</dbReference>
<feature type="region of interest" description="Disordered" evidence="1">
    <location>
        <begin position="109"/>
        <end position="138"/>
    </location>
</feature>
<dbReference type="Proteomes" id="UP001596065">
    <property type="component" value="Unassembled WGS sequence"/>
</dbReference>
<reference evidence="4" key="1">
    <citation type="journal article" date="2019" name="Int. J. Syst. Evol. Microbiol.">
        <title>The Global Catalogue of Microorganisms (GCM) 10K type strain sequencing project: providing services to taxonomists for standard genome sequencing and annotation.</title>
        <authorList>
            <consortium name="The Broad Institute Genomics Platform"/>
            <consortium name="The Broad Institute Genome Sequencing Center for Infectious Disease"/>
            <person name="Wu L."/>
            <person name="Ma J."/>
        </authorList>
    </citation>
    <scope>NUCLEOTIDE SEQUENCE [LARGE SCALE GENOMIC DNA]</scope>
    <source>
        <strain evidence="4">KCTC 5701</strain>
    </source>
</reference>
<evidence type="ECO:0000256" key="2">
    <source>
        <dbReference type="SAM" id="SignalP"/>
    </source>
</evidence>
<dbReference type="RefSeq" id="WP_344351687.1">
    <property type="nucleotide sequence ID" value="NZ_BAAASM010000053.1"/>
</dbReference>
<evidence type="ECO:0008006" key="5">
    <source>
        <dbReference type="Google" id="ProtNLM"/>
    </source>
</evidence>
<organism evidence="3 4">
    <name type="scientific">Streptomyces nogalater</name>
    <dbReference type="NCBI Taxonomy" id="38314"/>
    <lineage>
        <taxon>Bacteria</taxon>
        <taxon>Bacillati</taxon>
        <taxon>Actinomycetota</taxon>
        <taxon>Actinomycetes</taxon>
        <taxon>Kitasatosporales</taxon>
        <taxon>Streptomycetaceae</taxon>
        <taxon>Streptomyces</taxon>
    </lineage>
</organism>
<gene>
    <name evidence="3" type="ORF">ACFP3J_14360</name>
</gene>
<accession>A0ABW0WEJ9</accession>
<proteinExistence type="predicted"/>
<feature type="signal peptide" evidence="2">
    <location>
        <begin position="1"/>
        <end position="29"/>
    </location>
</feature>
<sequence>MRDLPVRRLASTVLCASVLVGVTGPAAVAADMAREHGRTATQVSVPAAQKERLLARARALGSVNPALDPVVELLHQSLEKGSLPVDEAARLGAAAKAALAGVAAGRAPVTTVKPPTTPASPASTASASPAAPVAPAASRAARQAHRAVPVARDIFDDVFSALETAIDNLVEAITGDSDQLLQSATDVMSGLEKLLEADVTGSGTSAPSVVFLPAPSALPSE</sequence>
<protein>
    <recommendedName>
        <fullName evidence="5">Secreted protein</fullName>
    </recommendedName>
</protein>
<comment type="caution">
    <text evidence="3">The sequence shown here is derived from an EMBL/GenBank/DDBJ whole genome shotgun (WGS) entry which is preliminary data.</text>
</comment>
<keyword evidence="2" id="KW-0732">Signal</keyword>
<keyword evidence="4" id="KW-1185">Reference proteome</keyword>
<name>A0ABW0WEJ9_STRNO</name>